<evidence type="ECO:0000256" key="2">
    <source>
        <dbReference type="ARBA" id="ARBA00022692"/>
    </source>
</evidence>
<feature type="transmembrane region" description="Helical" evidence="5">
    <location>
        <begin position="294"/>
        <end position="313"/>
    </location>
</feature>
<evidence type="ECO:0000256" key="3">
    <source>
        <dbReference type="ARBA" id="ARBA00022989"/>
    </source>
</evidence>
<sequence>MLLPLERGLALTDVGLAASLQGLVVLALELPTGGLADSVGRRRVLIVAAAVGLVSTSLLLVAGSAPVFALAFALQGAFRALDSGPLEAWYVDAALAADPRAAIDKGLSGHGVVVGLAIGGGALASGGLVALDPFPALDALAVPVVASLLLQVAGLVGIVLLMAETPRATGLRNTWRAAADTPRAIADGVGLLRRDKVLLALVAVELFWGFGIVTFESLMPVRLAELVGDADAAAAITGPATAAAWLASAAGSAVLPWLGRRLGFAPTAALLRIVQGATVVGIGLFGGVAAMLAAYLACYLVHGTSGTAHMTLLHRRVTGPQRATVVSLNSMVMQPAAAIGLVVLTALADGTSVGLAIGVGGAVLALAAPLYLPAWRQDRAAARLEGARSA</sequence>
<dbReference type="InterPro" id="IPR053160">
    <property type="entry name" value="MFS_DHA3_Transporter"/>
</dbReference>
<dbReference type="SUPFAM" id="SSF103473">
    <property type="entry name" value="MFS general substrate transporter"/>
    <property type="match status" value="1"/>
</dbReference>
<evidence type="ECO:0000256" key="4">
    <source>
        <dbReference type="ARBA" id="ARBA00023136"/>
    </source>
</evidence>
<dbReference type="GO" id="GO:0016020">
    <property type="term" value="C:membrane"/>
    <property type="evidence" value="ECO:0007669"/>
    <property type="project" value="UniProtKB-SubCell"/>
</dbReference>
<feature type="transmembrane region" description="Helical" evidence="5">
    <location>
        <begin position="353"/>
        <end position="374"/>
    </location>
</feature>
<dbReference type="OrthoDB" id="3513479at2"/>
<keyword evidence="4 5" id="KW-0472">Membrane</keyword>
<gene>
    <name evidence="6" type="ORF">GB881_18575</name>
</gene>
<dbReference type="InterPro" id="IPR036259">
    <property type="entry name" value="MFS_trans_sf"/>
</dbReference>
<dbReference type="InterPro" id="IPR005829">
    <property type="entry name" value="Sugar_transporter_CS"/>
</dbReference>
<keyword evidence="7" id="KW-1185">Reference proteome</keyword>
<keyword evidence="2 5" id="KW-0812">Transmembrane</keyword>
<dbReference type="AlphaFoldDB" id="A0A6N7ENH6"/>
<dbReference type="Proteomes" id="UP000437709">
    <property type="component" value="Unassembled WGS sequence"/>
</dbReference>
<feature type="transmembrane region" description="Helical" evidence="5">
    <location>
        <begin position="140"/>
        <end position="163"/>
    </location>
</feature>
<reference evidence="6 7" key="1">
    <citation type="submission" date="2019-10" db="EMBL/GenBank/DDBJ databases">
        <title>Georgenia wutianyii sp. nov. and Georgenia yuyongxinii sp. nov. isolated from plateau pika (Ochotona curzoniae) in the Qinghai-Tibet plateau of China.</title>
        <authorList>
            <person name="Tian Z."/>
        </authorList>
    </citation>
    <scope>NUCLEOTIDE SEQUENCE [LARGE SCALE GENOMIC DNA]</scope>
    <source>
        <strain evidence="6 7">JCM 19765</strain>
    </source>
</reference>
<protein>
    <submittedName>
        <fullName evidence="6">MFS transporter</fullName>
    </submittedName>
</protein>
<organism evidence="6 7">
    <name type="scientific">Georgenia subflava</name>
    <dbReference type="NCBI Taxonomy" id="1622177"/>
    <lineage>
        <taxon>Bacteria</taxon>
        <taxon>Bacillati</taxon>
        <taxon>Actinomycetota</taxon>
        <taxon>Actinomycetes</taxon>
        <taxon>Micrococcales</taxon>
        <taxon>Bogoriellaceae</taxon>
        <taxon>Georgenia</taxon>
    </lineage>
</organism>
<dbReference type="GO" id="GO:0022857">
    <property type="term" value="F:transmembrane transporter activity"/>
    <property type="evidence" value="ECO:0007669"/>
    <property type="project" value="InterPro"/>
</dbReference>
<feature type="transmembrane region" description="Helical" evidence="5">
    <location>
        <begin position="46"/>
        <end position="74"/>
    </location>
</feature>
<dbReference type="PANTHER" id="PTHR23530:SF1">
    <property type="entry name" value="PERMEASE, MAJOR FACILITATOR SUPERFAMILY-RELATED"/>
    <property type="match status" value="1"/>
</dbReference>
<evidence type="ECO:0000313" key="6">
    <source>
        <dbReference type="EMBL" id="MPV39011.1"/>
    </source>
</evidence>
<dbReference type="PROSITE" id="PS00216">
    <property type="entry name" value="SUGAR_TRANSPORT_1"/>
    <property type="match status" value="1"/>
</dbReference>
<feature type="transmembrane region" description="Helical" evidence="5">
    <location>
        <begin position="325"/>
        <end position="347"/>
    </location>
</feature>
<evidence type="ECO:0000313" key="7">
    <source>
        <dbReference type="Proteomes" id="UP000437709"/>
    </source>
</evidence>
<comment type="caution">
    <text evidence="6">The sequence shown here is derived from an EMBL/GenBank/DDBJ whole genome shotgun (WGS) entry which is preliminary data.</text>
</comment>
<feature type="transmembrane region" description="Helical" evidence="5">
    <location>
        <begin position="235"/>
        <end position="258"/>
    </location>
</feature>
<dbReference type="InterPro" id="IPR011701">
    <property type="entry name" value="MFS"/>
</dbReference>
<dbReference type="Pfam" id="PF07690">
    <property type="entry name" value="MFS_1"/>
    <property type="match status" value="1"/>
</dbReference>
<dbReference type="Gene3D" id="1.20.1250.20">
    <property type="entry name" value="MFS general substrate transporter like domains"/>
    <property type="match status" value="1"/>
</dbReference>
<comment type="subcellular location">
    <subcellularLocation>
        <location evidence="1">Membrane</location>
        <topology evidence="1">Multi-pass membrane protein</topology>
    </subcellularLocation>
</comment>
<dbReference type="EMBL" id="WHPC01000140">
    <property type="protein sequence ID" value="MPV39011.1"/>
    <property type="molecule type" value="Genomic_DNA"/>
</dbReference>
<keyword evidence="3 5" id="KW-1133">Transmembrane helix</keyword>
<name>A0A6N7ENH6_9MICO</name>
<evidence type="ECO:0000256" key="1">
    <source>
        <dbReference type="ARBA" id="ARBA00004141"/>
    </source>
</evidence>
<proteinExistence type="predicted"/>
<feature type="transmembrane region" description="Helical" evidence="5">
    <location>
        <begin position="197"/>
        <end position="215"/>
    </location>
</feature>
<feature type="transmembrane region" description="Helical" evidence="5">
    <location>
        <begin position="270"/>
        <end position="288"/>
    </location>
</feature>
<accession>A0A6N7ENH6</accession>
<dbReference type="PANTHER" id="PTHR23530">
    <property type="entry name" value="TRANSPORT PROTEIN-RELATED"/>
    <property type="match status" value="1"/>
</dbReference>
<evidence type="ECO:0000256" key="5">
    <source>
        <dbReference type="SAM" id="Phobius"/>
    </source>
</evidence>
<feature type="transmembrane region" description="Helical" evidence="5">
    <location>
        <begin position="107"/>
        <end position="128"/>
    </location>
</feature>